<accession>A0A0C3NK50</accession>
<comment type="caution">
    <text evidence="2">The sequence shown here is derived from an EMBL/GenBank/DDBJ whole genome shotgun (WGS) entry which is preliminary data.</text>
</comment>
<reference evidence="3 4" key="2">
    <citation type="submission" date="2014-07" db="EMBL/GenBank/DDBJ databases">
        <title>Porphyromonadaceae bacterium OUH 334697 = ATCC BAA-2682 = DSM 28341 draft genome.</title>
        <authorList>
            <person name="Sydenham T.V."/>
            <person name="Hasman H."/>
            <person name="Justesen U.S."/>
        </authorList>
    </citation>
    <scope>NUCLEOTIDE SEQUENCE [LARGE SCALE GENOMIC DNA]</scope>
    <source>
        <strain evidence="3 4">OUH 334697</strain>
    </source>
</reference>
<evidence type="ECO:0000313" key="4">
    <source>
        <dbReference type="Proteomes" id="UP000031937"/>
    </source>
</evidence>
<dbReference type="OrthoDB" id="1108570at2"/>
<protein>
    <submittedName>
        <fullName evidence="2">Uncharacterized protein</fullName>
    </submittedName>
</protein>
<keyword evidence="1" id="KW-1133">Transmembrane helix</keyword>
<name>A0A0C3NK50_9PORP</name>
<dbReference type="RefSeq" id="WP_041502442.1">
    <property type="nucleotide sequence ID" value="NZ_JPIT01000008.1"/>
</dbReference>
<sequence length="136" mass="15510">MTALKTATFYVSKLVRRNWLFYFFILGILGYTIGVLIPPDTNRVLGSNIAFASSIPLRGIYFLNLFQSLIITFIVCDTRRKQKKSGYPGSAFHATCRQRAILFMGIFRCSSSVPCSRCHFHDCLRVYQYIRAGFTG</sequence>
<dbReference type="Proteomes" id="UP000031980">
    <property type="component" value="Unassembled WGS sequence"/>
</dbReference>
<dbReference type="AlphaFoldDB" id="A0A0C3NK50"/>
<keyword evidence="5" id="KW-1185">Reference proteome</keyword>
<dbReference type="EMBL" id="JPIU01000025">
    <property type="protein sequence ID" value="KIO46587.1"/>
    <property type="molecule type" value="Genomic_DNA"/>
</dbReference>
<feature type="transmembrane region" description="Helical" evidence="1">
    <location>
        <begin position="59"/>
        <end position="76"/>
    </location>
</feature>
<evidence type="ECO:0000313" key="2">
    <source>
        <dbReference type="EMBL" id="KIO46587.1"/>
    </source>
</evidence>
<dbReference type="Proteomes" id="UP000031937">
    <property type="component" value="Unassembled WGS sequence"/>
</dbReference>
<gene>
    <name evidence="2" type="ORF">BA92_01560</name>
    <name evidence="3" type="ORF">IE90_03230</name>
</gene>
<proteinExistence type="predicted"/>
<organism evidence="2 5">
    <name type="scientific">Sanguibacteroides justesenii</name>
    <dbReference type="NCBI Taxonomy" id="1547597"/>
    <lineage>
        <taxon>Bacteria</taxon>
        <taxon>Pseudomonadati</taxon>
        <taxon>Bacteroidota</taxon>
        <taxon>Bacteroidia</taxon>
        <taxon>Bacteroidales</taxon>
        <taxon>Porphyromonadaceae</taxon>
        <taxon>Sanguibacteroides</taxon>
    </lineage>
</organism>
<dbReference type="EMBL" id="JPIT01000008">
    <property type="protein sequence ID" value="KIO47035.1"/>
    <property type="molecule type" value="Genomic_DNA"/>
</dbReference>
<feature type="transmembrane region" description="Helical" evidence="1">
    <location>
        <begin position="20"/>
        <end position="39"/>
    </location>
</feature>
<evidence type="ECO:0000313" key="5">
    <source>
        <dbReference type="Proteomes" id="UP000031980"/>
    </source>
</evidence>
<evidence type="ECO:0000313" key="3">
    <source>
        <dbReference type="EMBL" id="KIO47035.1"/>
    </source>
</evidence>
<keyword evidence="1" id="KW-0812">Transmembrane</keyword>
<reference evidence="2 5" key="1">
    <citation type="submission" date="2014-07" db="EMBL/GenBank/DDBJ databases">
        <title>Porphyromonadaceae bacterium OUH 308042 = ATCC BAA-2681 = DSM 28342 draft genome.</title>
        <authorList>
            <person name="Sydenham T.V."/>
            <person name="Hasman H."/>
            <person name="Justensen U.S."/>
        </authorList>
    </citation>
    <scope>NUCLEOTIDE SEQUENCE [LARGE SCALE GENOMIC DNA]</scope>
    <source>
        <strain evidence="2 5">OUH 308042</strain>
    </source>
</reference>
<evidence type="ECO:0000256" key="1">
    <source>
        <dbReference type="SAM" id="Phobius"/>
    </source>
</evidence>
<keyword evidence="1" id="KW-0472">Membrane</keyword>